<dbReference type="OrthoDB" id="815202at2759"/>
<dbReference type="PANTHER" id="PTHR33232">
    <property type="entry name" value="PROTEIN SIEVE ELEMENT OCCLUSION B-LIKE"/>
    <property type="match status" value="1"/>
</dbReference>
<organism evidence="2 3">
    <name type="scientific">Jatropha curcas</name>
    <name type="common">Barbados nut</name>
    <dbReference type="NCBI Taxonomy" id="180498"/>
    <lineage>
        <taxon>Eukaryota</taxon>
        <taxon>Viridiplantae</taxon>
        <taxon>Streptophyta</taxon>
        <taxon>Embryophyta</taxon>
        <taxon>Tracheophyta</taxon>
        <taxon>Spermatophyta</taxon>
        <taxon>Magnoliopsida</taxon>
        <taxon>eudicotyledons</taxon>
        <taxon>Gunneridae</taxon>
        <taxon>Pentapetalae</taxon>
        <taxon>rosids</taxon>
        <taxon>fabids</taxon>
        <taxon>Malpighiales</taxon>
        <taxon>Euphorbiaceae</taxon>
        <taxon>Crotonoideae</taxon>
        <taxon>Jatropheae</taxon>
        <taxon>Jatropha</taxon>
    </lineage>
</organism>
<dbReference type="InterPro" id="IPR027944">
    <property type="entry name" value="SEO_C"/>
</dbReference>
<accession>A0A067LDF6</accession>
<dbReference type="AlphaFoldDB" id="A0A067LDF6"/>
<dbReference type="Pfam" id="PF14577">
    <property type="entry name" value="SEO_C"/>
    <property type="match status" value="1"/>
</dbReference>
<evidence type="ECO:0000313" key="2">
    <source>
        <dbReference type="EMBL" id="KDP45228.1"/>
    </source>
</evidence>
<proteinExistence type="predicted"/>
<protein>
    <recommendedName>
        <fullName evidence="1">Sieve element occlusion C-terminal domain-containing protein</fullName>
    </recommendedName>
</protein>
<reference evidence="2 3" key="1">
    <citation type="journal article" date="2014" name="PLoS ONE">
        <title>Global Analysis of Gene Expression Profiles in Physic Nut (Jatropha curcas L.) Seedlings Exposed to Salt Stress.</title>
        <authorList>
            <person name="Zhang L."/>
            <person name="Zhang C."/>
            <person name="Wu P."/>
            <person name="Chen Y."/>
            <person name="Li M."/>
            <person name="Jiang H."/>
            <person name="Wu G."/>
        </authorList>
    </citation>
    <scope>NUCLEOTIDE SEQUENCE [LARGE SCALE GENOMIC DNA]</scope>
    <source>
        <strain evidence="3">cv. GZQX0401</strain>
        <tissue evidence="2">Young leaves</tissue>
    </source>
</reference>
<dbReference type="EMBL" id="KK914233">
    <property type="protein sequence ID" value="KDP45228.1"/>
    <property type="molecule type" value="Genomic_DNA"/>
</dbReference>
<dbReference type="Proteomes" id="UP000027138">
    <property type="component" value="Unassembled WGS sequence"/>
</dbReference>
<dbReference type="STRING" id="180498.A0A067LDF6"/>
<sequence>MLVNLSNTVQDITTIFQAFFTVEKEGRTETKLSLVKGNNIREKFKIEELKDSKVVLVVSGLDESEVEIKALAKLYEQLQKEQKIQYQLVWIPIVEGQVDEQKFSSLQSLMSWYTVKHPSVVKPEVIRYIKEVWKFSKQAILVSFDQKGRTDTVDALNLFLQKGSLPGLLPSSPAKEKSPWEINQLTLDILIQDLYQVDSTEPAPIICLYGGEDMKWIEQFTAAILARMKDFPELKIELIYVSKSNTTDQANKAILDFITTNKIGDYWKAEETKSWRFWSRLESIFTSGLKNGKNAKEDSIMKDVMTLLSFNGTCKGWAIFGKLGSNQKMAKAMGDVILQSLSKIITWSSDSFLAALNNQIEQLLAFQPHHCSHIVLPATNLEVKDEMMTCATCGRKMNKYLTYQCCV</sequence>
<name>A0A067LDF6_JATCU</name>
<dbReference type="InterPro" id="IPR039299">
    <property type="entry name" value="SEOA"/>
</dbReference>
<evidence type="ECO:0000313" key="3">
    <source>
        <dbReference type="Proteomes" id="UP000027138"/>
    </source>
</evidence>
<dbReference type="PANTHER" id="PTHR33232:SF20">
    <property type="entry name" value="PROTEIN SIEVE ELEMENT OCCLUSION B-LIKE"/>
    <property type="match status" value="1"/>
</dbReference>
<keyword evidence="3" id="KW-1185">Reference proteome</keyword>
<evidence type="ECO:0000259" key="1">
    <source>
        <dbReference type="Pfam" id="PF14577"/>
    </source>
</evidence>
<gene>
    <name evidence="2" type="ORF">JCGZ_15093</name>
</gene>
<feature type="domain" description="Sieve element occlusion C-terminal" evidence="1">
    <location>
        <begin position="175"/>
        <end position="406"/>
    </location>
</feature>
<dbReference type="GO" id="GO:0010088">
    <property type="term" value="P:phloem development"/>
    <property type="evidence" value="ECO:0007669"/>
    <property type="project" value="InterPro"/>
</dbReference>